<dbReference type="AlphaFoldDB" id="A0A5D0RPT2"/>
<dbReference type="Gene3D" id="3.30.9.10">
    <property type="entry name" value="D-Amino Acid Oxidase, subunit A, domain 2"/>
    <property type="match status" value="1"/>
</dbReference>
<dbReference type="SUPFAM" id="SSF54373">
    <property type="entry name" value="FAD-linked reductases, C-terminal domain"/>
    <property type="match status" value="1"/>
</dbReference>
<dbReference type="Proteomes" id="UP000322080">
    <property type="component" value="Unassembled WGS sequence"/>
</dbReference>
<gene>
    <name evidence="3" type="ORF">FVF75_04320</name>
</gene>
<dbReference type="Gene3D" id="3.50.50.60">
    <property type="entry name" value="FAD/NAD(P)-binding domain"/>
    <property type="match status" value="1"/>
</dbReference>
<evidence type="ECO:0000256" key="1">
    <source>
        <dbReference type="ARBA" id="ARBA00023002"/>
    </source>
</evidence>
<dbReference type="PANTHER" id="PTHR13847:SF289">
    <property type="entry name" value="GLYCINE OXIDASE"/>
    <property type="match status" value="1"/>
</dbReference>
<feature type="domain" description="FAD dependent oxidoreductase" evidence="2">
    <location>
        <begin position="3"/>
        <end position="324"/>
    </location>
</feature>
<proteinExistence type="predicted"/>
<keyword evidence="1" id="KW-0560">Oxidoreductase</keyword>
<organism evidence="3 4">
    <name type="scientific">Maritimibacter fusiformis</name>
    <dbReference type="NCBI Taxonomy" id="2603819"/>
    <lineage>
        <taxon>Bacteria</taxon>
        <taxon>Pseudomonadati</taxon>
        <taxon>Pseudomonadota</taxon>
        <taxon>Alphaproteobacteria</taxon>
        <taxon>Rhodobacterales</taxon>
        <taxon>Roseobacteraceae</taxon>
        <taxon>Maritimibacter</taxon>
    </lineage>
</organism>
<accession>A0A5D0RPT2</accession>
<evidence type="ECO:0000313" key="3">
    <source>
        <dbReference type="EMBL" id="TYB82581.1"/>
    </source>
</evidence>
<dbReference type="Pfam" id="PF01266">
    <property type="entry name" value="DAO"/>
    <property type="match status" value="1"/>
</dbReference>
<dbReference type="InterPro" id="IPR006076">
    <property type="entry name" value="FAD-dep_OxRdtase"/>
</dbReference>
<dbReference type="SUPFAM" id="SSF51971">
    <property type="entry name" value="Nucleotide-binding domain"/>
    <property type="match status" value="1"/>
</dbReference>
<dbReference type="PANTHER" id="PTHR13847">
    <property type="entry name" value="SARCOSINE DEHYDROGENASE-RELATED"/>
    <property type="match status" value="1"/>
</dbReference>
<sequence length="342" mass="35688">MVDVTVRGAGVFGLAVAYCAAVKGAKVRVVDPNGPGAGASGGLAGALSPHVPENWNDKKAFQFDSLALGEDFWRQVEATGGVSPGYLRSGRLQPIADQRALDFARARTQTAQELWQGRFDWQVIEATGDWAPVSPTGYLIHDTLTARIAPRRAVAALVAAIRALGGEVTDDAPDAGKVVWATGAAGLADLSAHFGKEVGGPIKGQAALVALDAADRPQIFAGGVLIIPHEDGTTAIGSTSERDFDAPDNCDHQLDDVLARARALLPALADAPVIERWAGLRPRARSLAPMLGPWPGRPGHFIANGGFKIGIGMAPGVGLAMADLVLDDNDRIPPGFRIEANL</sequence>
<dbReference type="InterPro" id="IPR036188">
    <property type="entry name" value="FAD/NAD-bd_sf"/>
</dbReference>
<comment type="caution">
    <text evidence="3">The sequence shown here is derived from an EMBL/GenBank/DDBJ whole genome shotgun (WGS) entry which is preliminary data.</text>
</comment>
<dbReference type="GO" id="GO:0016491">
    <property type="term" value="F:oxidoreductase activity"/>
    <property type="evidence" value="ECO:0007669"/>
    <property type="project" value="UniProtKB-KW"/>
</dbReference>
<keyword evidence="4" id="KW-1185">Reference proteome</keyword>
<evidence type="ECO:0000259" key="2">
    <source>
        <dbReference type="Pfam" id="PF01266"/>
    </source>
</evidence>
<reference evidence="3 4" key="1">
    <citation type="submission" date="2019-08" db="EMBL/GenBank/DDBJ databases">
        <title>Identification of a novel species of the genus Boseongicola.</title>
        <authorList>
            <person name="Zhang X.-Q."/>
        </authorList>
    </citation>
    <scope>NUCLEOTIDE SEQUENCE [LARGE SCALE GENOMIC DNA]</scope>
    <source>
        <strain evidence="3 4">HY14</strain>
    </source>
</reference>
<dbReference type="GO" id="GO:0005737">
    <property type="term" value="C:cytoplasm"/>
    <property type="evidence" value="ECO:0007669"/>
    <property type="project" value="TreeGrafter"/>
</dbReference>
<protein>
    <submittedName>
        <fullName evidence="3">FAD-binding oxidoreductase</fullName>
    </submittedName>
</protein>
<name>A0A5D0RPT2_9RHOB</name>
<dbReference type="EMBL" id="VSIY01000004">
    <property type="protein sequence ID" value="TYB82581.1"/>
    <property type="molecule type" value="Genomic_DNA"/>
</dbReference>
<evidence type="ECO:0000313" key="4">
    <source>
        <dbReference type="Proteomes" id="UP000322080"/>
    </source>
</evidence>